<feature type="domain" description="Lipoprotein YgdI/YgdR-like SH3-like" evidence="6">
    <location>
        <begin position="25"/>
        <end position="72"/>
    </location>
</feature>
<evidence type="ECO:0000313" key="7">
    <source>
        <dbReference type="EMBL" id="TLD70500.1"/>
    </source>
</evidence>
<evidence type="ECO:0000259" key="6">
    <source>
        <dbReference type="Pfam" id="PF06004"/>
    </source>
</evidence>
<dbReference type="RefSeq" id="WP_138086556.1">
    <property type="nucleotide sequence ID" value="NZ_VAUV01000008.1"/>
</dbReference>
<sequence>MIKTRFFILLLVPCLLLASCGTSHYKITLRDGREFMTASQPELNRKTGYYKFRSLSDKDALIRADEVLMINEM</sequence>
<dbReference type="AlphaFoldDB" id="A0A5R8KDY6"/>
<protein>
    <submittedName>
        <fullName evidence="7">YgdI/YgdR family lipoprotein</fullName>
    </submittedName>
</protein>
<keyword evidence="8" id="KW-1185">Reference proteome</keyword>
<comment type="caution">
    <text evidence="7">The sequence shown here is derived from an EMBL/GenBank/DDBJ whole genome shotgun (WGS) entry which is preliminary data.</text>
</comment>
<dbReference type="EMBL" id="VAUV01000008">
    <property type="protein sequence ID" value="TLD70500.1"/>
    <property type="molecule type" value="Genomic_DNA"/>
</dbReference>
<keyword evidence="1" id="KW-1003">Cell membrane</keyword>
<dbReference type="SUPFAM" id="SSF50182">
    <property type="entry name" value="Sm-like ribonucleoproteins"/>
    <property type="match status" value="1"/>
</dbReference>
<dbReference type="OrthoDB" id="195643at2"/>
<evidence type="ECO:0000256" key="4">
    <source>
        <dbReference type="ARBA" id="ARBA00023139"/>
    </source>
</evidence>
<dbReference type="NCBIfam" id="NF033216">
    <property type="entry name" value="lipo_YgdI_YgdR"/>
    <property type="match status" value="1"/>
</dbReference>
<keyword evidence="5 7" id="KW-0449">Lipoprotein</keyword>
<dbReference type="InterPro" id="IPR047807">
    <property type="entry name" value="YgdI/YgdR-like_SH3-like"/>
</dbReference>
<proteinExistence type="predicted"/>
<evidence type="ECO:0000313" key="8">
    <source>
        <dbReference type="Proteomes" id="UP000306196"/>
    </source>
</evidence>
<accession>A0A5R8KDY6</accession>
<dbReference type="Pfam" id="PF06004">
    <property type="entry name" value="DUF903"/>
    <property type="match status" value="1"/>
</dbReference>
<dbReference type="InterPro" id="IPR010920">
    <property type="entry name" value="LSM_dom_sf"/>
</dbReference>
<keyword evidence="3" id="KW-0472">Membrane</keyword>
<dbReference type="Gene3D" id="2.30.30.100">
    <property type="match status" value="1"/>
</dbReference>
<evidence type="ECO:0000256" key="3">
    <source>
        <dbReference type="ARBA" id="ARBA00023136"/>
    </source>
</evidence>
<evidence type="ECO:0000256" key="2">
    <source>
        <dbReference type="ARBA" id="ARBA00022729"/>
    </source>
</evidence>
<gene>
    <name evidence="7" type="ORF">FEM03_12305</name>
</gene>
<evidence type="ECO:0000256" key="5">
    <source>
        <dbReference type="ARBA" id="ARBA00023288"/>
    </source>
</evidence>
<dbReference type="Proteomes" id="UP000306196">
    <property type="component" value="Unassembled WGS sequence"/>
</dbReference>
<evidence type="ECO:0000256" key="1">
    <source>
        <dbReference type="ARBA" id="ARBA00022475"/>
    </source>
</evidence>
<organism evidence="7 8">
    <name type="scientific">Phragmitibacter flavus</name>
    <dbReference type="NCBI Taxonomy" id="2576071"/>
    <lineage>
        <taxon>Bacteria</taxon>
        <taxon>Pseudomonadati</taxon>
        <taxon>Verrucomicrobiota</taxon>
        <taxon>Verrucomicrobiia</taxon>
        <taxon>Verrucomicrobiales</taxon>
        <taxon>Verrucomicrobiaceae</taxon>
        <taxon>Phragmitibacter</taxon>
    </lineage>
</organism>
<keyword evidence="4" id="KW-0564">Palmitate</keyword>
<dbReference type="InterPro" id="IPR010305">
    <property type="entry name" value="YgdI/YgdR-like"/>
</dbReference>
<dbReference type="PROSITE" id="PS51257">
    <property type="entry name" value="PROKAR_LIPOPROTEIN"/>
    <property type="match status" value="1"/>
</dbReference>
<reference evidence="7 8" key="1">
    <citation type="submission" date="2019-05" db="EMBL/GenBank/DDBJ databases">
        <title>Verrucobacter flavum gen. nov., sp. nov. a new member of the family Verrucomicrobiaceae.</title>
        <authorList>
            <person name="Szuroczki S."/>
            <person name="Abbaszade G."/>
            <person name="Szabo A."/>
            <person name="Felfoldi T."/>
            <person name="Schumann P."/>
            <person name="Boka K."/>
            <person name="Keki Z."/>
            <person name="Toumi M."/>
            <person name="Toth E."/>
        </authorList>
    </citation>
    <scope>NUCLEOTIDE SEQUENCE [LARGE SCALE GENOMIC DNA]</scope>
    <source>
        <strain evidence="7 8">MG-N-17</strain>
    </source>
</reference>
<name>A0A5R8KDY6_9BACT</name>
<keyword evidence="2" id="KW-0732">Signal</keyword>